<dbReference type="EMBL" id="GEDG01029739">
    <property type="protein sequence ID" value="JAP12356.1"/>
    <property type="molecule type" value="Transcribed_RNA"/>
</dbReference>
<organism evidence="2">
    <name type="scientific">Solanum chacoense</name>
    <name type="common">Chaco potato</name>
    <dbReference type="NCBI Taxonomy" id="4108"/>
    <lineage>
        <taxon>Eukaryota</taxon>
        <taxon>Viridiplantae</taxon>
        <taxon>Streptophyta</taxon>
        <taxon>Embryophyta</taxon>
        <taxon>Tracheophyta</taxon>
        <taxon>Spermatophyta</taxon>
        <taxon>Magnoliopsida</taxon>
        <taxon>eudicotyledons</taxon>
        <taxon>Gunneridae</taxon>
        <taxon>Pentapetalae</taxon>
        <taxon>asterids</taxon>
        <taxon>lamiids</taxon>
        <taxon>Solanales</taxon>
        <taxon>Solanaceae</taxon>
        <taxon>Solanoideae</taxon>
        <taxon>Solaneae</taxon>
        <taxon>Solanum</taxon>
    </lineage>
</organism>
<proteinExistence type="predicted"/>
<dbReference type="AlphaFoldDB" id="A0A0V0GW11"/>
<name>A0A0V0GW11_SOLCH</name>
<reference evidence="2" key="1">
    <citation type="submission" date="2015-12" db="EMBL/GenBank/DDBJ databases">
        <title>Gene expression during late stages of embryo sac development: a critical building block for successful pollen-pistil interactions.</title>
        <authorList>
            <person name="Liu Y."/>
            <person name="Joly V."/>
            <person name="Sabar M."/>
            <person name="Matton D.P."/>
        </authorList>
    </citation>
    <scope>NUCLEOTIDE SEQUENCE</scope>
</reference>
<feature type="transmembrane region" description="Helical" evidence="1">
    <location>
        <begin position="17"/>
        <end position="40"/>
    </location>
</feature>
<protein>
    <submittedName>
        <fullName evidence="2">Putative ovule protein</fullName>
    </submittedName>
</protein>
<keyword evidence="1" id="KW-1133">Transmembrane helix</keyword>
<sequence length="69" mass="8273">MCPYIASLWSQLFRSNIFVHGVLFGLLIFHYLLCFSLLMLNMVYFDVYFHCLYKTSIRSLISLFWYGES</sequence>
<keyword evidence="1" id="KW-0472">Membrane</keyword>
<accession>A0A0V0GW11</accession>
<evidence type="ECO:0000313" key="2">
    <source>
        <dbReference type="EMBL" id="JAP12356.1"/>
    </source>
</evidence>
<keyword evidence="1" id="KW-0812">Transmembrane</keyword>
<evidence type="ECO:0000256" key="1">
    <source>
        <dbReference type="SAM" id="Phobius"/>
    </source>
</evidence>